<evidence type="ECO:0000256" key="18">
    <source>
        <dbReference type="PIRSR" id="PIRSR600823-4"/>
    </source>
</evidence>
<dbReference type="PROSITE" id="PS00435">
    <property type="entry name" value="PEROXIDASE_1"/>
    <property type="match status" value="1"/>
</dbReference>
<dbReference type="InterPro" id="IPR019794">
    <property type="entry name" value="Peroxidases_AS"/>
</dbReference>
<dbReference type="InterPro" id="IPR010255">
    <property type="entry name" value="Haem_peroxidase_sf"/>
</dbReference>
<feature type="disulfide bond" evidence="19">
    <location>
        <begin position="35"/>
        <end position="114"/>
    </location>
</feature>
<evidence type="ECO:0000313" key="22">
    <source>
        <dbReference type="EMBL" id="KAJ8750346.1"/>
    </source>
</evidence>
<feature type="site" description="Transition state stabilizer" evidence="18">
    <location>
        <position position="65"/>
    </location>
</feature>
<feature type="disulfide bond" evidence="19">
    <location>
        <begin position="71"/>
        <end position="76"/>
    </location>
</feature>
<keyword evidence="10 17" id="KW-0106">Calcium</keyword>
<feature type="active site" description="Proton acceptor" evidence="15">
    <location>
        <position position="69"/>
    </location>
</feature>
<dbReference type="Proteomes" id="UP001159364">
    <property type="component" value="Linkage Group LG11"/>
</dbReference>
<feature type="disulfide bond" evidence="19">
    <location>
        <begin position="198"/>
        <end position="229"/>
    </location>
</feature>
<feature type="binding site" evidence="17">
    <location>
        <position position="88"/>
    </location>
    <ligand>
        <name>Ca(2+)</name>
        <dbReference type="ChEBI" id="CHEBI:29108"/>
        <label>1</label>
    </ligand>
</feature>
<comment type="cofactor">
    <cofactor evidence="17 20">
        <name>heme b</name>
        <dbReference type="ChEBI" id="CHEBI:60344"/>
    </cofactor>
    <text evidence="17 20">Binds 1 heme b (iron(II)-protoporphyrin IX) group per subunit.</text>
</comment>
<feature type="binding site" evidence="17">
    <location>
        <position position="75"/>
    </location>
    <ligand>
        <name>Ca(2+)</name>
        <dbReference type="ChEBI" id="CHEBI:29108"/>
        <label>1</label>
    </ligand>
</feature>
<evidence type="ECO:0000256" key="4">
    <source>
        <dbReference type="ARBA" id="ARBA00012313"/>
    </source>
</evidence>
<evidence type="ECO:0000256" key="15">
    <source>
        <dbReference type="PIRSR" id="PIRSR600823-1"/>
    </source>
</evidence>
<evidence type="ECO:0000256" key="9">
    <source>
        <dbReference type="ARBA" id="ARBA00022729"/>
    </source>
</evidence>
<comment type="cofactor">
    <cofactor evidence="17 20">
        <name>Ca(2+)</name>
        <dbReference type="ChEBI" id="CHEBI:29108"/>
    </cofactor>
    <text evidence="17 20">Binds 2 calcium ions per subunit.</text>
</comment>
<dbReference type="Gene3D" id="1.10.420.10">
    <property type="entry name" value="Peroxidase, domain 2"/>
    <property type="match status" value="1"/>
</dbReference>
<evidence type="ECO:0000256" key="11">
    <source>
        <dbReference type="ARBA" id="ARBA00023002"/>
    </source>
</evidence>
<evidence type="ECO:0000256" key="3">
    <source>
        <dbReference type="ARBA" id="ARBA00006873"/>
    </source>
</evidence>
<evidence type="ECO:0000256" key="12">
    <source>
        <dbReference type="ARBA" id="ARBA00023004"/>
    </source>
</evidence>
<dbReference type="PANTHER" id="PTHR31517:SF59">
    <property type="entry name" value="PEROXIDASE"/>
    <property type="match status" value="1"/>
</dbReference>
<evidence type="ECO:0000256" key="14">
    <source>
        <dbReference type="ARBA" id="ARBA00023324"/>
    </source>
</evidence>
<dbReference type="PROSITE" id="PS50873">
    <property type="entry name" value="PEROXIDASE_4"/>
    <property type="match status" value="1"/>
</dbReference>
<dbReference type="InterPro" id="IPR019793">
    <property type="entry name" value="Peroxidases_heam-ligand_BS"/>
</dbReference>
<evidence type="ECO:0000256" key="8">
    <source>
        <dbReference type="ARBA" id="ARBA00022723"/>
    </source>
</evidence>
<dbReference type="GO" id="GO:0006979">
    <property type="term" value="P:response to oxidative stress"/>
    <property type="evidence" value="ECO:0007669"/>
    <property type="project" value="UniProtKB-UniRule"/>
</dbReference>
<keyword evidence="11 20" id="KW-0560">Oxidoreductase</keyword>
<dbReference type="Pfam" id="PF00141">
    <property type="entry name" value="peroxidase"/>
    <property type="match status" value="1"/>
</dbReference>
<comment type="function">
    <text evidence="2">Removal of H(2)O(2), oxidation of toxic reductants, biosynthesis and degradation of lignin, suberization, auxin catabolism, response to environmental stresses such as wounding, pathogen attack and oxidative stress. These functions might be dependent on each isozyme/isoform in each plant tissue.</text>
</comment>
<feature type="binding site" evidence="17">
    <location>
        <position position="73"/>
    </location>
    <ligand>
        <name>Ca(2+)</name>
        <dbReference type="ChEBI" id="CHEBI:29108"/>
        <label>1</label>
    </ligand>
</feature>
<dbReference type="CDD" id="cd00693">
    <property type="entry name" value="secretory_peroxidase"/>
    <property type="match status" value="1"/>
</dbReference>
<sequence>MTRVAALALVLGLIFINFTAQCYGQLRVGFYDGECFLGQSVESIVRRVVTERFDGDPTIVAALLRLQFHDCFVNGCDASLLLDGKDSEKTARPNLSVRGYDIIDEAKTALRFFCPQAAVSCSDIIAMATRDAVSLAKGGWYDVETGRRDGPQTSAKDVNLPSTDFNVSQAVAAFRDRNLSPTDMVYLLGAHTVGVAHCSFFEDRLYNFQNGGPDGTMNETLRKVLQDTCPRGRKSLNTAILDQNPTSAFIVDKSYYQQIQNHFGILRIDQLLALDPITQSTVANIVSSDDFSTKFGEAMVKLGRVGVLTGEEGEIRNSCRAVNTFRRANRD</sequence>
<dbReference type="GO" id="GO:0046872">
    <property type="term" value="F:metal ion binding"/>
    <property type="evidence" value="ECO:0007669"/>
    <property type="project" value="UniProtKB-UniRule"/>
</dbReference>
<dbReference type="SUPFAM" id="SSF48113">
    <property type="entry name" value="Heme-dependent peroxidases"/>
    <property type="match status" value="1"/>
</dbReference>
<gene>
    <name evidence="22" type="ORF">K2173_014261</name>
</gene>
<feature type="disulfide bond" evidence="19">
    <location>
        <begin position="121"/>
        <end position="319"/>
    </location>
</feature>
<keyword evidence="6 20" id="KW-0575">Peroxidase</keyword>
<dbReference type="AlphaFoldDB" id="A0AAV8SEA7"/>
<feature type="binding site" evidence="17">
    <location>
        <position position="252"/>
    </location>
    <ligand>
        <name>Ca(2+)</name>
        <dbReference type="ChEBI" id="CHEBI:29108"/>
        <label>2</label>
    </ligand>
</feature>
<evidence type="ECO:0000256" key="16">
    <source>
        <dbReference type="PIRSR" id="PIRSR600823-2"/>
    </source>
</evidence>
<comment type="similarity">
    <text evidence="3">Belongs to the peroxidase family. Ascorbate peroxidase subfamily.</text>
</comment>
<keyword evidence="7 20" id="KW-0349">Heme</keyword>
<keyword evidence="5 20" id="KW-0964">Secreted</keyword>
<comment type="subcellular location">
    <subcellularLocation>
        <location evidence="20">Secreted</location>
    </subcellularLocation>
</comment>
<feature type="binding site" description="axial binding residue" evidence="17">
    <location>
        <position position="191"/>
    </location>
    <ligand>
        <name>heme b</name>
        <dbReference type="ChEBI" id="CHEBI:60344"/>
    </ligand>
    <ligandPart>
        <name>Fe</name>
        <dbReference type="ChEBI" id="CHEBI:18248"/>
    </ligandPart>
</feature>
<reference evidence="22 23" key="1">
    <citation type="submission" date="2021-09" db="EMBL/GenBank/DDBJ databases">
        <title>Genomic insights and catalytic innovation underlie evolution of tropane alkaloids biosynthesis.</title>
        <authorList>
            <person name="Wang Y.-J."/>
            <person name="Tian T."/>
            <person name="Huang J.-P."/>
            <person name="Huang S.-X."/>
        </authorList>
    </citation>
    <scope>NUCLEOTIDE SEQUENCE [LARGE SCALE GENOMIC DNA]</scope>
    <source>
        <strain evidence="22">KIB-2018</strain>
        <tissue evidence="22">Leaf</tissue>
    </source>
</reference>
<dbReference type="EMBL" id="JAIWQS010000011">
    <property type="protein sequence ID" value="KAJ8750346.1"/>
    <property type="molecule type" value="Genomic_DNA"/>
</dbReference>
<comment type="similarity">
    <text evidence="20">Belongs to the peroxidase family. Classical plant (class III) peroxidase subfamily.</text>
</comment>
<dbReference type="GO" id="GO:0005576">
    <property type="term" value="C:extracellular region"/>
    <property type="evidence" value="ECO:0007669"/>
    <property type="project" value="UniProtKB-SubCell"/>
</dbReference>
<dbReference type="PANTHER" id="PTHR31517">
    <property type="match status" value="1"/>
</dbReference>
<dbReference type="PRINTS" id="PR00461">
    <property type="entry name" value="PLPEROXIDASE"/>
</dbReference>
<comment type="catalytic activity">
    <reaction evidence="1 20">
        <text>2 a phenolic donor + H2O2 = 2 a phenolic radical donor + 2 H2O</text>
        <dbReference type="Rhea" id="RHEA:56136"/>
        <dbReference type="ChEBI" id="CHEBI:15377"/>
        <dbReference type="ChEBI" id="CHEBI:16240"/>
        <dbReference type="ChEBI" id="CHEBI:139520"/>
        <dbReference type="ChEBI" id="CHEBI:139521"/>
        <dbReference type="EC" id="1.11.1.7"/>
    </reaction>
</comment>
<feature type="domain" description="Plant heme peroxidase family profile" evidence="21">
    <location>
        <begin position="25"/>
        <end position="323"/>
    </location>
</feature>
<dbReference type="PRINTS" id="PR00458">
    <property type="entry name" value="PEROXIDASE"/>
</dbReference>
<keyword evidence="9 20" id="KW-0732">Signal</keyword>
<feature type="signal peptide" evidence="20">
    <location>
        <begin position="1"/>
        <end position="24"/>
    </location>
</feature>
<dbReference type="InterPro" id="IPR002016">
    <property type="entry name" value="Haem_peroxidase"/>
</dbReference>
<evidence type="ECO:0000256" key="10">
    <source>
        <dbReference type="ARBA" id="ARBA00022837"/>
    </source>
</evidence>
<evidence type="ECO:0000259" key="21">
    <source>
        <dbReference type="PROSITE" id="PS50873"/>
    </source>
</evidence>
<dbReference type="PROSITE" id="PS00436">
    <property type="entry name" value="PEROXIDASE_2"/>
    <property type="match status" value="1"/>
</dbReference>
<protein>
    <recommendedName>
        <fullName evidence="4 20">Peroxidase</fullName>
        <ecNumber evidence="4 20">1.11.1.7</ecNumber>
    </recommendedName>
</protein>
<keyword evidence="13 19" id="KW-1015">Disulfide bond</keyword>
<evidence type="ECO:0000313" key="23">
    <source>
        <dbReference type="Proteomes" id="UP001159364"/>
    </source>
</evidence>
<proteinExistence type="inferred from homology"/>
<evidence type="ECO:0000256" key="13">
    <source>
        <dbReference type="ARBA" id="ARBA00023157"/>
    </source>
</evidence>
<organism evidence="22 23">
    <name type="scientific">Erythroxylum novogranatense</name>
    <dbReference type="NCBI Taxonomy" id="1862640"/>
    <lineage>
        <taxon>Eukaryota</taxon>
        <taxon>Viridiplantae</taxon>
        <taxon>Streptophyta</taxon>
        <taxon>Embryophyta</taxon>
        <taxon>Tracheophyta</taxon>
        <taxon>Spermatophyta</taxon>
        <taxon>Magnoliopsida</taxon>
        <taxon>eudicotyledons</taxon>
        <taxon>Gunneridae</taxon>
        <taxon>Pentapetalae</taxon>
        <taxon>rosids</taxon>
        <taxon>fabids</taxon>
        <taxon>Malpighiales</taxon>
        <taxon>Erythroxylaceae</taxon>
        <taxon>Erythroxylum</taxon>
    </lineage>
</organism>
<evidence type="ECO:0000256" key="20">
    <source>
        <dbReference type="RuleBase" id="RU362060"/>
    </source>
</evidence>
<dbReference type="EC" id="1.11.1.7" evidence="4 20"/>
<evidence type="ECO:0000256" key="5">
    <source>
        <dbReference type="ARBA" id="ARBA00022525"/>
    </source>
</evidence>
<evidence type="ECO:0000256" key="17">
    <source>
        <dbReference type="PIRSR" id="PIRSR600823-3"/>
    </source>
</evidence>
<evidence type="ECO:0000256" key="19">
    <source>
        <dbReference type="PIRSR" id="PIRSR600823-5"/>
    </source>
</evidence>
<feature type="chain" id="PRO_5043100988" description="Peroxidase" evidence="20">
    <location>
        <begin position="25"/>
        <end position="331"/>
    </location>
</feature>
<dbReference type="GO" id="GO:0020037">
    <property type="term" value="F:heme binding"/>
    <property type="evidence" value="ECO:0007669"/>
    <property type="project" value="UniProtKB-UniRule"/>
</dbReference>
<evidence type="ECO:0000256" key="1">
    <source>
        <dbReference type="ARBA" id="ARBA00000189"/>
    </source>
</evidence>
<accession>A0AAV8SEA7</accession>
<dbReference type="Gene3D" id="1.10.520.10">
    <property type="match status" value="1"/>
</dbReference>
<keyword evidence="14 20" id="KW-0376">Hydrogen peroxide</keyword>
<feature type="binding site" evidence="17">
    <location>
        <position position="192"/>
    </location>
    <ligand>
        <name>Ca(2+)</name>
        <dbReference type="ChEBI" id="CHEBI:29108"/>
        <label>2</label>
    </ligand>
</feature>
<evidence type="ECO:0000256" key="2">
    <source>
        <dbReference type="ARBA" id="ARBA00002322"/>
    </source>
</evidence>
<evidence type="ECO:0000256" key="6">
    <source>
        <dbReference type="ARBA" id="ARBA00022559"/>
    </source>
</evidence>
<evidence type="ECO:0000256" key="7">
    <source>
        <dbReference type="ARBA" id="ARBA00022617"/>
    </source>
</evidence>
<feature type="binding site" evidence="17">
    <location>
        <position position="79"/>
    </location>
    <ligand>
        <name>Ca(2+)</name>
        <dbReference type="ChEBI" id="CHEBI:29108"/>
        <label>1</label>
    </ligand>
</feature>
<keyword evidence="8 17" id="KW-0479">Metal-binding</keyword>
<dbReference type="InterPro" id="IPR033905">
    <property type="entry name" value="Secretory_peroxidase"/>
</dbReference>
<keyword evidence="12 17" id="KW-0408">Iron</keyword>
<dbReference type="GO" id="GO:0042744">
    <property type="term" value="P:hydrogen peroxide catabolic process"/>
    <property type="evidence" value="ECO:0007669"/>
    <property type="project" value="UniProtKB-KW"/>
</dbReference>
<feature type="binding site" evidence="17">
    <location>
        <position position="77"/>
    </location>
    <ligand>
        <name>Ca(2+)</name>
        <dbReference type="ChEBI" id="CHEBI:29108"/>
        <label>1</label>
    </ligand>
</feature>
<feature type="binding site" evidence="16">
    <location>
        <position position="161"/>
    </location>
    <ligand>
        <name>substrate</name>
    </ligand>
</feature>
<keyword evidence="23" id="KW-1185">Reference proteome</keyword>
<comment type="caution">
    <text evidence="22">The sequence shown here is derived from an EMBL/GenBank/DDBJ whole genome shotgun (WGS) entry which is preliminary data.</text>
</comment>
<name>A0AAV8SEA7_9ROSI</name>
<dbReference type="GO" id="GO:0140825">
    <property type="term" value="F:lactoperoxidase activity"/>
    <property type="evidence" value="ECO:0007669"/>
    <property type="project" value="UniProtKB-EC"/>
</dbReference>
<dbReference type="InterPro" id="IPR000823">
    <property type="entry name" value="Peroxidase_pln"/>
</dbReference>
<dbReference type="FunFam" id="1.10.420.10:FF:000007">
    <property type="entry name" value="Peroxidase"/>
    <property type="match status" value="1"/>
</dbReference>
<feature type="binding site" evidence="17">
    <location>
        <position position="70"/>
    </location>
    <ligand>
        <name>Ca(2+)</name>
        <dbReference type="ChEBI" id="CHEBI:29108"/>
        <label>1</label>
    </ligand>
</feature>